<evidence type="ECO:0000259" key="3">
    <source>
        <dbReference type="PROSITE" id="PS50835"/>
    </source>
</evidence>
<accession>A0AAD1SJ58</accession>
<dbReference type="Gene3D" id="2.60.40.10">
    <property type="entry name" value="Immunoglobulins"/>
    <property type="match status" value="2"/>
</dbReference>
<dbReference type="Pfam" id="PF07654">
    <property type="entry name" value="C1-set"/>
    <property type="match status" value="1"/>
</dbReference>
<dbReference type="AlphaFoldDB" id="A0AAD1SJ58"/>
<dbReference type="InterPro" id="IPR036179">
    <property type="entry name" value="Ig-like_dom_sf"/>
</dbReference>
<evidence type="ECO:0000256" key="2">
    <source>
        <dbReference type="SAM" id="Phobius"/>
    </source>
</evidence>
<dbReference type="InterPro" id="IPR003599">
    <property type="entry name" value="Ig_sub"/>
</dbReference>
<dbReference type="InterPro" id="IPR013783">
    <property type="entry name" value="Ig-like_fold"/>
</dbReference>
<keyword evidence="2" id="KW-0472">Membrane</keyword>
<dbReference type="PROSITE" id="PS00290">
    <property type="entry name" value="IG_MHC"/>
    <property type="match status" value="1"/>
</dbReference>
<evidence type="ECO:0000313" key="4">
    <source>
        <dbReference type="EMBL" id="CAH2301615.1"/>
    </source>
</evidence>
<dbReference type="EMBL" id="OW240917">
    <property type="protein sequence ID" value="CAH2301615.1"/>
    <property type="molecule type" value="Genomic_DNA"/>
</dbReference>
<organism evidence="4 5">
    <name type="scientific">Pelobates cultripes</name>
    <name type="common">Western spadefoot toad</name>
    <dbReference type="NCBI Taxonomy" id="61616"/>
    <lineage>
        <taxon>Eukaryota</taxon>
        <taxon>Metazoa</taxon>
        <taxon>Chordata</taxon>
        <taxon>Craniata</taxon>
        <taxon>Vertebrata</taxon>
        <taxon>Euteleostomi</taxon>
        <taxon>Amphibia</taxon>
        <taxon>Batrachia</taxon>
        <taxon>Anura</taxon>
        <taxon>Pelobatoidea</taxon>
        <taxon>Pelobatidae</taxon>
        <taxon>Pelobates</taxon>
    </lineage>
</organism>
<dbReference type="SMART" id="SM00407">
    <property type="entry name" value="IGc1"/>
    <property type="match status" value="1"/>
</dbReference>
<dbReference type="SUPFAM" id="SSF48726">
    <property type="entry name" value="Immunoglobulin"/>
    <property type="match status" value="2"/>
</dbReference>
<proteinExistence type="predicted"/>
<feature type="transmembrane region" description="Helical" evidence="2">
    <location>
        <begin position="280"/>
        <end position="302"/>
    </location>
</feature>
<dbReference type="GO" id="GO:0007342">
    <property type="term" value="P:fusion of sperm to egg plasma membrane involved in single fertilization"/>
    <property type="evidence" value="ECO:0007669"/>
    <property type="project" value="InterPro"/>
</dbReference>
<evidence type="ECO:0000256" key="1">
    <source>
        <dbReference type="ARBA" id="ARBA00023319"/>
    </source>
</evidence>
<dbReference type="PANTHER" id="PTHR23411">
    <property type="entry name" value="TAPASIN"/>
    <property type="match status" value="1"/>
</dbReference>
<dbReference type="Proteomes" id="UP001295444">
    <property type="component" value="Chromosome 06"/>
</dbReference>
<keyword evidence="1" id="KW-0393">Immunoglobulin domain</keyword>
<dbReference type="SMART" id="SM00409">
    <property type="entry name" value="IG"/>
    <property type="match status" value="1"/>
</dbReference>
<keyword evidence="2" id="KW-1133">Transmembrane helix</keyword>
<dbReference type="Pfam" id="PF07686">
    <property type="entry name" value="V-set"/>
    <property type="match status" value="1"/>
</dbReference>
<dbReference type="InterPro" id="IPR003597">
    <property type="entry name" value="Ig_C1-set"/>
</dbReference>
<feature type="domain" description="Ig-like" evidence="3">
    <location>
        <begin position="110"/>
        <end position="203"/>
    </location>
</feature>
<keyword evidence="5" id="KW-1185">Reference proteome</keyword>
<feature type="domain" description="Ig-like" evidence="3">
    <location>
        <begin position="1"/>
        <end position="105"/>
    </location>
</feature>
<gene>
    <name evidence="4" type="ORF">PECUL_23A036885</name>
</gene>
<keyword evidence="2" id="KW-0812">Transmembrane</keyword>
<dbReference type="InterPro" id="IPR038813">
    <property type="entry name" value="FIMP"/>
</dbReference>
<evidence type="ECO:0000313" key="5">
    <source>
        <dbReference type="Proteomes" id="UP001295444"/>
    </source>
</evidence>
<dbReference type="InterPro" id="IPR007110">
    <property type="entry name" value="Ig-like_dom"/>
</dbReference>
<sequence>MTVPNHPIIAKVGSSALVPCTFQVSGEDVNPNLLTVIWKFGGKKLLIYENNKYKVLHQRITIDKQAFSKGDVSLSLHDVTINDEGSYTCVVTYNRDKEMKNIKLNIQASPSVKITKTSLKLDSENSLNCWVKHFYPKAIGVTWFRNGQPLHISNMDKIQRNSDGTYSLESSVIVTPTESKDLQLFECQVEHESLGNPIKDIFTLWNREVSRTVRKRMRAMEEISNLEPFSPGRHRPTTTISTRTSRFFFDYPDSDVDSVMKVYKFIGEEPKINDTATLNAIFRTVILSVLGLTLFCSCYHICCRIFCMCG</sequence>
<reference evidence="4" key="1">
    <citation type="submission" date="2022-03" db="EMBL/GenBank/DDBJ databases">
        <authorList>
            <person name="Alioto T."/>
            <person name="Alioto T."/>
            <person name="Gomez Garrido J."/>
        </authorList>
    </citation>
    <scope>NUCLEOTIDE SEQUENCE</scope>
</reference>
<dbReference type="InterPro" id="IPR050380">
    <property type="entry name" value="Immune_Resp_Modulators"/>
</dbReference>
<name>A0AAD1SJ58_PELCU</name>
<protein>
    <submittedName>
        <fullName evidence="4">Signal-regulatory beta-1-like</fullName>
    </submittedName>
</protein>
<dbReference type="Pfam" id="PF17672">
    <property type="entry name" value="FIMP"/>
    <property type="match status" value="1"/>
</dbReference>
<dbReference type="InterPro" id="IPR013106">
    <property type="entry name" value="Ig_V-set"/>
</dbReference>
<dbReference type="PROSITE" id="PS50835">
    <property type="entry name" value="IG_LIKE"/>
    <property type="match status" value="2"/>
</dbReference>
<dbReference type="SMART" id="SM00406">
    <property type="entry name" value="IGv"/>
    <property type="match status" value="1"/>
</dbReference>
<dbReference type="InterPro" id="IPR003006">
    <property type="entry name" value="Ig/MHC_CS"/>
</dbReference>